<dbReference type="SMART" id="SM00342">
    <property type="entry name" value="HTH_ARAC"/>
    <property type="match status" value="1"/>
</dbReference>
<dbReference type="Gene3D" id="1.10.10.60">
    <property type="entry name" value="Homeodomain-like"/>
    <property type="match status" value="2"/>
</dbReference>
<dbReference type="InterPro" id="IPR009057">
    <property type="entry name" value="Homeodomain-like_sf"/>
</dbReference>
<keyword evidence="3" id="KW-0804">Transcription</keyword>
<keyword evidence="7" id="KW-1185">Reference proteome</keyword>
<evidence type="ECO:0000259" key="5">
    <source>
        <dbReference type="PROSITE" id="PS01124"/>
    </source>
</evidence>
<feature type="transmembrane region" description="Helical" evidence="4">
    <location>
        <begin position="99"/>
        <end position="120"/>
    </location>
</feature>
<accession>A0ABT6Y4L2</accession>
<keyword evidence="1" id="KW-0805">Transcription regulation</keyword>
<keyword evidence="4" id="KW-1133">Transmembrane helix</keyword>
<feature type="transmembrane region" description="Helical" evidence="4">
    <location>
        <begin position="223"/>
        <end position="244"/>
    </location>
</feature>
<dbReference type="SUPFAM" id="SSF46689">
    <property type="entry name" value="Homeodomain-like"/>
    <property type="match status" value="1"/>
</dbReference>
<keyword evidence="4" id="KW-0472">Membrane</keyword>
<feature type="transmembrane region" description="Helical" evidence="4">
    <location>
        <begin position="6"/>
        <end position="26"/>
    </location>
</feature>
<gene>
    <name evidence="6" type="ORF">QM524_04655</name>
</gene>
<organism evidence="6 7">
    <name type="scientific">Flectobacillus roseus</name>
    <dbReference type="NCBI Taxonomy" id="502259"/>
    <lineage>
        <taxon>Bacteria</taxon>
        <taxon>Pseudomonadati</taxon>
        <taxon>Bacteroidota</taxon>
        <taxon>Cytophagia</taxon>
        <taxon>Cytophagales</taxon>
        <taxon>Flectobacillaceae</taxon>
        <taxon>Flectobacillus</taxon>
    </lineage>
</organism>
<dbReference type="InterPro" id="IPR018060">
    <property type="entry name" value="HTH_AraC"/>
</dbReference>
<sequence>MGHLFETFVFGLGLFSFLIGCLLGYWVLTKFTHQGKNILGAIFFIWSINGLANTILYGPLPTEFQAVIFRVAMPVYFILPALTYFYVRQINDPSLKIKPVDLAHGIPVVLVFLELIPYYILPFQEKVKILESIKENPANLFVGHEGFIGNDIRDFLLGLLFMVYGLLIWHIIAQRFKQNPNTPLGHFKWSIFVAVMVTGLFILKIAYFGVIVNNLGISAFKGIFTQVIIIQSVFFYTLCGFLWVNRGEIGKMWSVYEEVFDFSVNDSEPLVLETIEIEPEIIKNFENYIHLQKPYLRAKYSLNDIAYETNLPAYQISSMMRVHYGMNFSDYINSLRVEEVKRRLSDDEYQNYSIEGISKDCGFNAKSTFFTVFKKHTGLTPSEFQKNIKVAISNE</sequence>
<evidence type="ECO:0000256" key="4">
    <source>
        <dbReference type="SAM" id="Phobius"/>
    </source>
</evidence>
<feature type="transmembrane region" description="Helical" evidence="4">
    <location>
        <begin position="66"/>
        <end position="87"/>
    </location>
</feature>
<proteinExistence type="predicted"/>
<evidence type="ECO:0000313" key="6">
    <source>
        <dbReference type="EMBL" id="MDI9858490.1"/>
    </source>
</evidence>
<feature type="transmembrane region" description="Helical" evidence="4">
    <location>
        <begin position="38"/>
        <end position="60"/>
    </location>
</feature>
<dbReference type="PANTHER" id="PTHR43280:SF29">
    <property type="entry name" value="ARAC-FAMILY TRANSCRIPTIONAL REGULATOR"/>
    <property type="match status" value="1"/>
</dbReference>
<evidence type="ECO:0000256" key="2">
    <source>
        <dbReference type="ARBA" id="ARBA00023125"/>
    </source>
</evidence>
<feature type="transmembrane region" description="Helical" evidence="4">
    <location>
        <begin position="189"/>
        <end position="211"/>
    </location>
</feature>
<comment type="caution">
    <text evidence="6">The sequence shown here is derived from an EMBL/GenBank/DDBJ whole genome shotgun (WGS) entry which is preliminary data.</text>
</comment>
<reference evidence="6 7" key="1">
    <citation type="submission" date="2023-05" db="EMBL/GenBank/DDBJ databases">
        <title>Novel species of genus Flectobacillus isolated from stream in China.</title>
        <authorList>
            <person name="Lu H."/>
        </authorList>
    </citation>
    <scope>NUCLEOTIDE SEQUENCE [LARGE SCALE GENOMIC DNA]</scope>
    <source>
        <strain evidence="6 7">KCTC 42575</strain>
    </source>
</reference>
<keyword evidence="2" id="KW-0238">DNA-binding</keyword>
<feature type="domain" description="HTH araC/xylS-type" evidence="5">
    <location>
        <begin position="286"/>
        <end position="387"/>
    </location>
</feature>
<keyword evidence="4" id="KW-0812">Transmembrane</keyword>
<name>A0ABT6Y4L2_9BACT</name>
<dbReference type="EMBL" id="JASHIF010000003">
    <property type="protein sequence ID" value="MDI9858490.1"/>
    <property type="molecule type" value="Genomic_DNA"/>
</dbReference>
<evidence type="ECO:0000313" key="7">
    <source>
        <dbReference type="Proteomes" id="UP001236507"/>
    </source>
</evidence>
<evidence type="ECO:0000256" key="3">
    <source>
        <dbReference type="ARBA" id="ARBA00023163"/>
    </source>
</evidence>
<protein>
    <submittedName>
        <fullName evidence="6">Helix-turn-helix transcriptional regulator</fullName>
    </submittedName>
</protein>
<dbReference type="RefSeq" id="WP_283343689.1">
    <property type="nucleotide sequence ID" value="NZ_JASHIF010000003.1"/>
</dbReference>
<evidence type="ECO:0000256" key="1">
    <source>
        <dbReference type="ARBA" id="ARBA00023015"/>
    </source>
</evidence>
<dbReference type="Pfam" id="PF12833">
    <property type="entry name" value="HTH_18"/>
    <property type="match status" value="1"/>
</dbReference>
<dbReference type="PANTHER" id="PTHR43280">
    <property type="entry name" value="ARAC-FAMILY TRANSCRIPTIONAL REGULATOR"/>
    <property type="match status" value="1"/>
</dbReference>
<dbReference type="Proteomes" id="UP001236507">
    <property type="component" value="Unassembled WGS sequence"/>
</dbReference>
<feature type="transmembrane region" description="Helical" evidence="4">
    <location>
        <begin position="155"/>
        <end position="173"/>
    </location>
</feature>
<dbReference type="PROSITE" id="PS01124">
    <property type="entry name" value="HTH_ARAC_FAMILY_2"/>
    <property type="match status" value="1"/>
</dbReference>